<accession>A0A4Z1RD12</accession>
<name>A0A4Z1RD12_9HYPH</name>
<dbReference type="EMBL" id="CP109968">
    <property type="protein sequence ID" value="UYZ08559.1"/>
    <property type="molecule type" value="Genomic_DNA"/>
</dbReference>
<dbReference type="OrthoDB" id="7841151at2"/>
<organism evidence="1 2">
    <name type="scientific">Agrobacterium salinitolerans</name>
    <dbReference type="NCBI Taxonomy" id="1183413"/>
    <lineage>
        <taxon>Bacteria</taxon>
        <taxon>Pseudomonadati</taxon>
        <taxon>Pseudomonadota</taxon>
        <taxon>Alphaproteobacteria</taxon>
        <taxon>Hyphomicrobiales</taxon>
        <taxon>Rhizobiaceae</taxon>
        <taxon>Rhizobium/Agrobacterium group</taxon>
        <taxon>Agrobacterium</taxon>
    </lineage>
</organism>
<sequence>MSMVALAMRLSAVLALNGSTVAGKRVFDSAVLPIDKLTSKTPEPFISVSTEEESGKPAGRDINNGDRLIDLVIETAIAETVELPGDDGQGLMVADTDGNLELSLAVLSRQVDACLWGRGGGVWGDVFRAFSKTISETTSRRGLPTENGERFAAKQVVYRVQAYAEPAFGVVAPGTPFGKFLAALDEQPGYENIASIVRQAIEGKPIGWPDLYTPSAVAAGMTEEEAQRIGIAPLGGYPSDPMKAAEIAPHGWEIDQAEIDAILPEDESE</sequence>
<dbReference type="AlphaFoldDB" id="A0A4Z1RD12"/>
<proteinExistence type="predicted"/>
<evidence type="ECO:0000313" key="2">
    <source>
        <dbReference type="Proteomes" id="UP000298735"/>
    </source>
</evidence>
<protein>
    <submittedName>
        <fullName evidence="1">Uncharacterized protein</fullName>
    </submittedName>
</protein>
<dbReference type="Proteomes" id="UP000298735">
    <property type="component" value="Chromosome Circular"/>
</dbReference>
<dbReference type="KEGG" id="asal:CFBP5507_06035"/>
<reference evidence="1" key="1">
    <citation type="submission" date="2022-10" db="EMBL/GenBank/DDBJ databases">
        <title>Complete genome sequence of Agrobacterium salinitolerans CFBP5507.</title>
        <authorList>
            <person name="Tchabashvili S."/>
            <person name="Yen H.-C."/>
            <person name="Haryono M."/>
            <person name="Lin Y.-C."/>
            <person name="Lai E.-M."/>
            <person name="Kuo C.-H."/>
        </authorList>
    </citation>
    <scope>NUCLEOTIDE SEQUENCE</scope>
    <source>
        <strain evidence="1">CFBP5507</strain>
    </source>
</reference>
<dbReference type="RefSeq" id="WP_137410341.1">
    <property type="nucleotide sequence ID" value="NZ_CP109968.1"/>
</dbReference>
<evidence type="ECO:0000313" key="1">
    <source>
        <dbReference type="EMBL" id="UYZ08559.1"/>
    </source>
</evidence>
<gene>
    <name evidence="1" type="ORF">CFBP5507_06035</name>
</gene>